<feature type="region of interest" description="Disordered" evidence="3">
    <location>
        <begin position="537"/>
        <end position="584"/>
    </location>
</feature>
<organism evidence="4 5">
    <name type="scientific">Micromonospora ureilytica</name>
    <dbReference type="NCBI Taxonomy" id="709868"/>
    <lineage>
        <taxon>Bacteria</taxon>
        <taxon>Bacillati</taxon>
        <taxon>Actinomycetota</taxon>
        <taxon>Actinomycetes</taxon>
        <taxon>Micromonosporales</taxon>
        <taxon>Micromonosporaceae</taxon>
        <taxon>Micromonospora</taxon>
    </lineage>
</organism>
<dbReference type="PANTHER" id="PTHR43747:SF5">
    <property type="entry name" value="FAD-BINDING DOMAIN-CONTAINING PROTEIN"/>
    <property type="match status" value="1"/>
</dbReference>
<sequence length="584" mass="63957">MTTTEPGATVSYDVVILGNHLATGLLATVLAKQDLRVLLVGSPDDTVLPSGDSTVPYTTAVLHLLAERFDVPEIASFAHFEDLPEQVRRNSGIKKSLAFLHHTAGRGHDPAHAVQFHVPGEHSEWHLYRPVVDEYARELAVSYGASVLPDRASATEVRLASDAVHLTFGGGQTATARFVVDACGADSPLRAVTGDGDPGTLTLRSRMMHAYLRDVRKFEECSRLTDYHRATAWSRGTVHHLFDGGWIQVVDFRNHHDAVNDLCSVTVGLDPDRFDDLPAGPEEAFRALVARFPSLAEQFASAAVQGDWTTSPSWQRRAAVTHGPRWFAMERSACRTDEFLSRDVTMTAEVVHALGAALPRAVRDEQAAGAALAEVAAFQDALIEFNDQMLAAARTACGSFALWNAYSRVWLLWQILAHLSLKRATNDAVAAGTWDPVEQFADGGLWFRTPDGLRQMLDWFFGVFARVRDGGLGQTEAADMIFRELRRARFVPPLYRFGDPDARYYHFTKARRLLMVAWVMTVAPADFKRLLTKDNVTGRRDDAPVPTPARGPVPAGDGRVETNGDGRADGSAAGAPGVTQPGRR</sequence>
<keyword evidence="5" id="KW-1185">Reference proteome</keyword>
<dbReference type="EMBL" id="JADOTX010000001">
    <property type="protein sequence ID" value="MBG6064676.1"/>
    <property type="molecule type" value="Genomic_DNA"/>
</dbReference>
<keyword evidence="1 4" id="KW-0560">Oxidoreductase</keyword>
<dbReference type="Gene3D" id="3.50.50.60">
    <property type="entry name" value="FAD/NAD(P)-binding domain"/>
    <property type="match status" value="1"/>
</dbReference>
<accession>A0ABS0JDS6</accession>
<evidence type="ECO:0000313" key="5">
    <source>
        <dbReference type="Proteomes" id="UP000614915"/>
    </source>
</evidence>
<protein>
    <submittedName>
        <fullName evidence="4">FADH2 O2-dependent halogenase</fullName>
        <ecNumber evidence="4">1.14.14.-</ecNumber>
    </submittedName>
</protein>
<name>A0ABS0JDS6_9ACTN</name>
<dbReference type="InterPro" id="IPR036188">
    <property type="entry name" value="FAD/NAD-bd_sf"/>
</dbReference>
<comment type="similarity">
    <text evidence="2">Belongs to the flavin-dependent halogenase family. Bacterial tryptophan halogenase subfamily.</text>
</comment>
<dbReference type="Proteomes" id="UP000614915">
    <property type="component" value="Unassembled WGS sequence"/>
</dbReference>
<evidence type="ECO:0000256" key="1">
    <source>
        <dbReference type="ARBA" id="ARBA00023002"/>
    </source>
</evidence>
<comment type="caution">
    <text evidence="4">The sequence shown here is derived from an EMBL/GenBank/DDBJ whole genome shotgun (WGS) entry which is preliminary data.</text>
</comment>
<dbReference type="GO" id="GO:0016491">
    <property type="term" value="F:oxidoreductase activity"/>
    <property type="evidence" value="ECO:0007669"/>
    <property type="project" value="UniProtKB-KW"/>
</dbReference>
<evidence type="ECO:0000313" key="4">
    <source>
        <dbReference type="EMBL" id="MBG6064676.1"/>
    </source>
</evidence>
<dbReference type="EC" id="1.14.14.-" evidence="4"/>
<reference evidence="4 5" key="1">
    <citation type="submission" date="2020-11" db="EMBL/GenBank/DDBJ databases">
        <title>Sequencing the genomes of 1000 actinobacteria strains.</title>
        <authorList>
            <person name="Klenk H.-P."/>
        </authorList>
    </citation>
    <scope>NUCLEOTIDE SEQUENCE [LARGE SCALE GENOMIC DNA]</scope>
    <source>
        <strain evidence="4 5">DSM 101692</strain>
    </source>
</reference>
<dbReference type="InterPro" id="IPR050816">
    <property type="entry name" value="Flavin-dep_Halogenase_NPB"/>
</dbReference>
<gene>
    <name evidence="4" type="ORF">IW248_000963</name>
</gene>
<dbReference type="SUPFAM" id="SSF51905">
    <property type="entry name" value="FAD/NAD(P)-binding domain"/>
    <property type="match status" value="1"/>
</dbReference>
<proteinExistence type="inferred from homology"/>
<evidence type="ECO:0000256" key="2">
    <source>
        <dbReference type="ARBA" id="ARBA00038396"/>
    </source>
</evidence>
<feature type="compositionally biased region" description="Basic and acidic residues" evidence="3">
    <location>
        <begin position="558"/>
        <end position="568"/>
    </location>
</feature>
<evidence type="ECO:0000256" key="3">
    <source>
        <dbReference type="SAM" id="MobiDB-lite"/>
    </source>
</evidence>
<dbReference type="PANTHER" id="PTHR43747">
    <property type="entry name" value="FAD-BINDING PROTEIN"/>
    <property type="match status" value="1"/>
</dbReference>
<dbReference type="RefSeq" id="WP_196925838.1">
    <property type="nucleotide sequence ID" value="NZ_JADOTX010000001.1"/>
</dbReference>